<name>A0ABN5PLD2_9VIBR</name>
<sequence length="180" mass="20763">MTSLSELIQQMGGKDIAFVKKHQAARRRWTKEHTPLFARVCENKPEKAPALHLLGLLTKSHIEATANYEQSASSTQQMQQVLNETLGNEHADKFSNQSAEDLIFITHLWLFTQGYLHMDYSLAHDHAEQTQSTLNHELIIKRMDVDAFRTELMQSFYMGKEANPTKKVSLLSWFKRLFSL</sequence>
<keyword evidence="2" id="KW-1185">Reference proteome</keyword>
<accession>A0ABN5PLD2</accession>
<proteinExistence type="predicted"/>
<reference evidence="1 2" key="1">
    <citation type="submission" date="2018-08" db="EMBL/GenBank/DDBJ databases">
        <title>Genomic taxonomy of the Vibrionaceae family.</title>
        <authorList>
            <person name="Gomez-Gil B."/>
            <person name="Tanaka M."/>
            <person name="Sawabe T."/>
            <person name="Enciso-Ibarra K."/>
        </authorList>
    </citation>
    <scope>NUCLEOTIDE SEQUENCE [LARGE SCALE GENOMIC DNA]</scope>
    <source>
        <strain evidence="1 2">CAIM 1831</strain>
    </source>
</reference>
<organism evidence="1 2">
    <name type="scientific">Vibrio alfacsensis</name>
    <dbReference type="NCBI Taxonomy" id="1074311"/>
    <lineage>
        <taxon>Bacteria</taxon>
        <taxon>Pseudomonadati</taxon>
        <taxon>Pseudomonadota</taxon>
        <taxon>Gammaproteobacteria</taxon>
        <taxon>Vibrionales</taxon>
        <taxon>Vibrionaceae</taxon>
        <taxon>Vibrio</taxon>
    </lineage>
</organism>
<protein>
    <submittedName>
        <fullName evidence="1">Uncharacterized protein</fullName>
    </submittedName>
</protein>
<dbReference type="Proteomes" id="UP000262832">
    <property type="component" value="Chromosome II"/>
</dbReference>
<dbReference type="EMBL" id="CP032094">
    <property type="protein sequence ID" value="AXY03202.1"/>
    <property type="molecule type" value="Genomic_DNA"/>
</dbReference>
<gene>
    <name evidence="1" type="ORF">D1115_20130</name>
</gene>
<evidence type="ECO:0000313" key="2">
    <source>
        <dbReference type="Proteomes" id="UP000262832"/>
    </source>
</evidence>
<dbReference type="RefSeq" id="WP_128813097.1">
    <property type="nucleotide sequence ID" value="NZ_CP032094.1"/>
</dbReference>
<evidence type="ECO:0000313" key="1">
    <source>
        <dbReference type="EMBL" id="AXY03202.1"/>
    </source>
</evidence>